<dbReference type="AlphaFoldDB" id="A0A0H2RB77"/>
<keyword evidence="8" id="KW-1185">Reference proteome</keyword>
<evidence type="ECO:0000256" key="5">
    <source>
        <dbReference type="ARBA" id="ARBA00023239"/>
    </source>
</evidence>
<dbReference type="PANTHER" id="PTHR35201">
    <property type="entry name" value="TERPENE SYNTHASE"/>
    <property type="match status" value="1"/>
</dbReference>
<keyword evidence="3 6" id="KW-0479">Metal-binding</keyword>
<dbReference type="SFLD" id="SFLDG01020">
    <property type="entry name" value="Terpene_Cyclase_Like_2"/>
    <property type="match status" value="1"/>
</dbReference>
<keyword evidence="4 6" id="KW-0460">Magnesium</keyword>
<evidence type="ECO:0000256" key="3">
    <source>
        <dbReference type="ARBA" id="ARBA00022723"/>
    </source>
</evidence>
<dbReference type="Proteomes" id="UP000053477">
    <property type="component" value="Unassembled WGS sequence"/>
</dbReference>
<dbReference type="SFLD" id="SFLDS00005">
    <property type="entry name" value="Isoprenoid_Synthase_Type_I"/>
    <property type="match status" value="1"/>
</dbReference>
<dbReference type="Pfam" id="PF19086">
    <property type="entry name" value="Terpene_syn_C_2"/>
    <property type="match status" value="1"/>
</dbReference>
<dbReference type="GO" id="GO:0046872">
    <property type="term" value="F:metal ion binding"/>
    <property type="evidence" value="ECO:0007669"/>
    <property type="project" value="UniProtKB-KW"/>
</dbReference>
<dbReference type="GO" id="GO:0010333">
    <property type="term" value="F:terpene synthase activity"/>
    <property type="evidence" value="ECO:0007669"/>
    <property type="project" value="InterPro"/>
</dbReference>
<dbReference type="InterPro" id="IPR034686">
    <property type="entry name" value="Terpene_cyclase-like_2"/>
</dbReference>
<sequence>MANLPSSFVLPDLLGLLNFPFAQSPHYKQAGAESAAWIDGFNMFKDRKKVEFIQSCTELLVSYFYPTACYDKFRVCCDFMNIVFLLDEICDEQDGDEARQTASVFVSALKDEEDAKSPSPLYTIVRQFRKRFIKDASPTCQERLWNLCGSYITAVSQESDLRAKGTNFDISTYICLRREVSAVRICDCLFEYVHGFDLPNAVFEDPAFTAMYWANVDMIGLANDLYSYKMEQSKGLDASNLVSILMREKGYSLQEAVDYIGAQFEALLDVFNSSETSLPSFGPQADEDLKKYIFTTKQSIIGYMIWCFDTRRYFGPEDGDVRRTLVVKLANGDLDGGVRDASARPGFRAQ</sequence>
<dbReference type="SUPFAM" id="SSF48576">
    <property type="entry name" value="Terpenoid synthases"/>
    <property type="match status" value="1"/>
</dbReference>
<evidence type="ECO:0000313" key="8">
    <source>
        <dbReference type="Proteomes" id="UP000053477"/>
    </source>
</evidence>
<evidence type="ECO:0000256" key="2">
    <source>
        <dbReference type="ARBA" id="ARBA00006333"/>
    </source>
</evidence>
<evidence type="ECO:0000313" key="7">
    <source>
        <dbReference type="EMBL" id="KLO08652.1"/>
    </source>
</evidence>
<dbReference type="GO" id="GO:0008299">
    <property type="term" value="P:isoprenoid biosynthetic process"/>
    <property type="evidence" value="ECO:0007669"/>
    <property type="project" value="UniProtKB-ARBA"/>
</dbReference>
<evidence type="ECO:0000256" key="6">
    <source>
        <dbReference type="RuleBase" id="RU366034"/>
    </source>
</evidence>
<reference evidence="7 8" key="1">
    <citation type="submission" date="2015-04" db="EMBL/GenBank/DDBJ databases">
        <title>Complete genome sequence of Schizopora paradoxa KUC8140, a cosmopolitan wood degrader in East Asia.</title>
        <authorList>
            <consortium name="DOE Joint Genome Institute"/>
            <person name="Min B."/>
            <person name="Park H."/>
            <person name="Jang Y."/>
            <person name="Kim J.-J."/>
            <person name="Kim K.H."/>
            <person name="Pangilinan J."/>
            <person name="Lipzen A."/>
            <person name="Riley R."/>
            <person name="Grigoriev I.V."/>
            <person name="Spatafora J.W."/>
            <person name="Choi I.-G."/>
        </authorList>
    </citation>
    <scope>NUCLEOTIDE SEQUENCE [LARGE SCALE GENOMIC DNA]</scope>
    <source>
        <strain evidence="7 8">KUC8140</strain>
    </source>
</reference>
<keyword evidence="5 6" id="KW-0456">Lyase</keyword>
<proteinExistence type="inferred from homology"/>
<comment type="cofactor">
    <cofactor evidence="1 6">
        <name>Mg(2+)</name>
        <dbReference type="ChEBI" id="CHEBI:18420"/>
    </cofactor>
</comment>
<comment type="similarity">
    <text evidence="2 6">Belongs to the terpene synthase family.</text>
</comment>
<name>A0A0H2RB77_9AGAM</name>
<dbReference type="InterPro" id="IPR008949">
    <property type="entry name" value="Isoprenoid_synthase_dom_sf"/>
</dbReference>
<gene>
    <name evidence="7" type="ORF">SCHPADRAFT_944256</name>
</gene>
<organism evidence="7 8">
    <name type="scientific">Schizopora paradoxa</name>
    <dbReference type="NCBI Taxonomy" id="27342"/>
    <lineage>
        <taxon>Eukaryota</taxon>
        <taxon>Fungi</taxon>
        <taxon>Dikarya</taxon>
        <taxon>Basidiomycota</taxon>
        <taxon>Agaricomycotina</taxon>
        <taxon>Agaricomycetes</taxon>
        <taxon>Hymenochaetales</taxon>
        <taxon>Schizoporaceae</taxon>
        <taxon>Schizopora</taxon>
    </lineage>
</organism>
<dbReference type="EMBL" id="KQ086082">
    <property type="protein sequence ID" value="KLO08652.1"/>
    <property type="molecule type" value="Genomic_DNA"/>
</dbReference>
<dbReference type="Gene3D" id="1.10.600.10">
    <property type="entry name" value="Farnesyl Diphosphate Synthase"/>
    <property type="match status" value="1"/>
</dbReference>
<dbReference type="PANTHER" id="PTHR35201:SF4">
    <property type="entry name" value="BETA-PINACENE SYNTHASE-RELATED"/>
    <property type="match status" value="1"/>
</dbReference>
<evidence type="ECO:0000256" key="1">
    <source>
        <dbReference type="ARBA" id="ARBA00001946"/>
    </source>
</evidence>
<dbReference type="OrthoDB" id="2861623at2759"/>
<accession>A0A0H2RB77</accession>
<dbReference type="InParanoid" id="A0A0H2RB77"/>
<evidence type="ECO:0000256" key="4">
    <source>
        <dbReference type="ARBA" id="ARBA00022842"/>
    </source>
</evidence>
<dbReference type="EC" id="4.2.3.-" evidence="6"/>
<protein>
    <recommendedName>
        <fullName evidence="6">Terpene synthase</fullName>
        <ecNumber evidence="6">4.2.3.-</ecNumber>
    </recommendedName>
</protein>